<reference evidence="1 2" key="1">
    <citation type="submission" date="2018-08" db="EMBL/GenBank/DDBJ databases">
        <title>Recombination of ecologically and evolutionarily significant loci maintains genetic cohesion in the Pseudomonas syringae species complex.</title>
        <authorList>
            <person name="Dillon M."/>
            <person name="Thakur S."/>
            <person name="Almeida R.N.D."/>
            <person name="Weir B.S."/>
            <person name="Guttman D.S."/>
        </authorList>
    </citation>
    <scope>NUCLEOTIDE SEQUENCE [LARGE SCALE GENOMIC DNA]</scope>
    <source>
        <strain evidence="1 2">ICMP 4525</strain>
    </source>
</reference>
<dbReference type="AlphaFoldDB" id="A0A3M6HZ41"/>
<protein>
    <submittedName>
        <fullName evidence="1">Peptidase</fullName>
    </submittedName>
</protein>
<sequence length="120" mass="13304">MEPAALQIALNRPMTLADRHKPDCLLSRKKPCSGYGIQGLGTGTRMALNKSTQELKRHLKGTATNLENTAEEILKLASQMKDVDVTAVLQMVNRLYSDADQLKAYADEVRAKRIVRAKPL</sequence>
<gene>
    <name evidence="1" type="ORF">ALP03_100051</name>
</gene>
<name>A0A3M6HZ41_PSEAJ</name>
<dbReference type="EMBL" id="RBVA01000123">
    <property type="protein sequence ID" value="RMW10201.1"/>
    <property type="molecule type" value="Genomic_DNA"/>
</dbReference>
<evidence type="ECO:0000313" key="2">
    <source>
        <dbReference type="Proteomes" id="UP000271531"/>
    </source>
</evidence>
<comment type="caution">
    <text evidence="1">The sequence shown here is derived from an EMBL/GenBank/DDBJ whole genome shotgun (WGS) entry which is preliminary data.</text>
</comment>
<organism evidence="1 2">
    <name type="scientific">Pseudomonas amygdali pv. tabaci</name>
    <name type="common">Pseudomonas syringae pv. tabaci</name>
    <dbReference type="NCBI Taxonomy" id="322"/>
    <lineage>
        <taxon>Bacteria</taxon>
        <taxon>Pseudomonadati</taxon>
        <taxon>Pseudomonadota</taxon>
        <taxon>Gammaproteobacteria</taxon>
        <taxon>Pseudomonadales</taxon>
        <taxon>Pseudomonadaceae</taxon>
        <taxon>Pseudomonas</taxon>
        <taxon>Pseudomonas amygdali</taxon>
    </lineage>
</organism>
<evidence type="ECO:0000313" key="1">
    <source>
        <dbReference type="EMBL" id="RMW10201.1"/>
    </source>
</evidence>
<accession>A0A3M6HZ41</accession>
<proteinExistence type="predicted"/>
<dbReference type="Proteomes" id="UP000271531">
    <property type="component" value="Unassembled WGS sequence"/>
</dbReference>